<dbReference type="InterPro" id="IPR014942">
    <property type="entry name" value="AbiEii"/>
</dbReference>
<dbReference type="Pfam" id="PF08843">
    <property type="entry name" value="AbiEii"/>
    <property type="match status" value="1"/>
</dbReference>
<evidence type="ECO:0000313" key="2">
    <source>
        <dbReference type="Proteomes" id="UP001500363"/>
    </source>
</evidence>
<comment type="caution">
    <text evidence="1">The sequence shown here is derived from an EMBL/GenBank/DDBJ whole genome shotgun (WGS) entry which is preliminary data.</text>
</comment>
<dbReference type="Proteomes" id="UP001500363">
    <property type="component" value="Unassembled WGS sequence"/>
</dbReference>
<proteinExistence type="predicted"/>
<dbReference type="RefSeq" id="WP_344174802.1">
    <property type="nucleotide sequence ID" value="NZ_BAAANC010000002.1"/>
</dbReference>
<gene>
    <name evidence="1" type="ORF">GCM10009741_31510</name>
</gene>
<protein>
    <recommendedName>
        <fullName evidence="3">Nucleotidyltransferase AbiEii toxin of type IV toxin-antitoxin system</fullName>
    </recommendedName>
</protein>
<keyword evidence="2" id="KW-1185">Reference proteome</keyword>
<dbReference type="EMBL" id="BAAANC010000002">
    <property type="protein sequence ID" value="GAA1527460.1"/>
    <property type="molecule type" value="Genomic_DNA"/>
</dbReference>
<sequence length="310" mass="34428">MRDEPYQTGAAFRAGVEMRLKVEARANPRLAINDLRRQFVLQRFLARVFAVPDTHWVLKGATGLIVRIPGARHSNDIDLVNPQSDLLVDDAVADLRELAERAIAGDFLRFDVSDPVYGAGQDMAHTVAEVKVTPYIGAAEYAGRFPIDISLNQREAEPVEFVEPRPVVDLPGVEPLPAFALYPLAEQVADKLCAMYGRYGREGDRTSTRYRDLVDLALVVTHQELDAARTATALEGEAARRSLELPRQLTVPNDEWHANYRKIAVATILPSSLHILEAALDVVAECFEPLLNGTVVKGTWDPGRRQWLAE</sequence>
<accession>A0ABN2AVY3</accession>
<reference evidence="1 2" key="1">
    <citation type="journal article" date="2019" name="Int. J. Syst. Evol. Microbiol.">
        <title>The Global Catalogue of Microorganisms (GCM) 10K type strain sequencing project: providing services to taxonomists for standard genome sequencing and annotation.</title>
        <authorList>
            <consortium name="The Broad Institute Genomics Platform"/>
            <consortium name="The Broad Institute Genome Sequencing Center for Infectious Disease"/>
            <person name="Wu L."/>
            <person name="Ma J."/>
        </authorList>
    </citation>
    <scope>NUCLEOTIDE SEQUENCE [LARGE SCALE GENOMIC DNA]</scope>
    <source>
        <strain evidence="1 2">JCM 14303</strain>
    </source>
</reference>
<name>A0ABN2AVY3_9ACTN</name>
<evidence type="ECO:0000313" key="1">
    <source>
        <dbReference type="EMBL" id="GAA1527460.1"/>
    </source>
</evidence>
<evidence type="ECO:0008006" key="3">
    <source>
        <dbReference type="Google" id="ProtNLM"/>
    </source>
</evidence>
<organism evidence="1 2">
    <name type="scientific">Kribbella lupini</name>
    <dbReference type="NCBI Taxonomy" id="291602"/>
    <lineage>
        <taxon>Bacteria</taxon>
        <taxon>Bacillati</taxon>
        <taxon>Actinomycetota</taxon>
        <taxon>Actinomycetes</taxon>
        <taxon>Propionibacteriales</taxon>
        <taxon>Kribbellaceae</taxon>
        <taxon>Kribbella</taxon>
    </lineage>
</organism>